<keyword evidence="3" id="KW-1185">Reference proteome</keyword>
<accession>A0A9D4ULB6</accession>
<name>A0A9D4ULB6_ADICA</name>
<dbReference type="EMBL" id="JABFUD020000014">
    <property type="protein sequence ID" value="KAI5070018.1"/>
    <property type="molecule type" value="Genomic_DNA"/>
</dbReference>
<reference evidence="2" key="1">
    <citation type="submission" date="2021-01" db="EMBL/GenBank/DDBJ databases">
        <title>Adiantum capillus-veneris genome.</title>
        <authorList>
            <person name="Fang Y."/>
            <person name="Liao Q."/>
        </authorList>
    </citation>
    <scope>NUCLEOTIDE SEQUENCE</scope>
    <source>
        <strain evidence="2">H3</strain>
        <tissue evidence="2">Leaf</tissue>
    </source>
</reference>
<dbReference type="OrthoDB" id="1989756at2759"/>
<sequence length="127" mass="15026">MQVGSRKEDHVEDQQYQQDKRQQGKEEQHEVREQSREETLVTSILPRKCVHEAHEDYSFFTDRSVMLIGNSHTFEEDSCQQQMEDVYANADIMAEFCHFKRTLKQMSKEDVKRAKKQLQQGQKMTAA</sequence>
<evidence type="ECO:0000313" key="2">
    <source>
        <dbReference type="EMBL" id="KAI5070018.1"/>
    </source>
</evidence>
<feature type="region of interest" description="Disordered" evidence="1">
    <location>
        <begin position="1"/>
        <end position="39"/>
    </location>
</feature>
<comment type="caution">
    <text evidence="2">The sequence shown here is derived from an EMBL/GenBank/DDBJ whole genome shotgun (WGS) entry which is preliminary data.</text>
</comment>
<evidence type="ECO:0000313" key="3">
    <source>
        <dbReference type="Proteomes" id="UP000886520"/>
    </source>
</evidence>
<protein>
    <submittedName>
        <fullName evidence="2">Uncharacterized protein</fullName>
    </submittedName>
</protein>
<organism evidence="2 3">
    <name type="scientific">Adiantum capillus-veneris</name>
    <name type="common">Maidenhair fern</name>
    <dbReference type="NCBI Taxonomy" id="13818"/>
    <lineage>
        <taxon>Eukaryota</taxon>
        <taxon>Viridiplantae</taxon>
        <taxon>Streptophyta</taxon>
        <taxon>Embryophyta</taxon>
        <taxon>Tracheophyta</taxon>
        <taxon>Polypodiopsida</taxon>
        <taxon>Polypodiidae</taxon>
        <taxon>Polypodiales</taxon>
        <taxon>Pteridineae</taxon>
        <taxon>Pteridaceae</taxon>
        <taxon>Vittarioideae</taxon>
        <taxon>Adiantum</taxon>
    </lineage>
</organism>
<dbReference type="Proteomes" id="UP000886520">
    <property type="component" value="Chromosome 14"/>
</dbReference>
<proteinExistence type="predicted"/>
<gene>
    <name evidence="2" type="ORF">GOP47_0014361</name>
</gene>
<dbReference type="AlphaFoldDB" id="A0A9D4ULB6"/>
<evidence type="ECO:0000256" key="1">
    <source>
        <dbReference type="SAM" id="MobiDB-lite"/>
    </source>
</evidence>